<dbReference type="SUPFAM" id="SSF50249">
    <property type="entry name" value="Nucleic acid-binding proteins"/>
    <property type="match status" value="1"/>
</dbReference>
<dbReference type="GO" id="GO:0003723">
    <property type="term" value="F:RNA binding"/>
    <property type="evidence" value="ECO:0007669"/>
    <property type="project" value="InterPro"/>
</dbReference>
<sequence>MDTKGEEVEAVVEEALPNTLFRVVLKTGEKQIAYLAGKMRLHRIKVLVGDRVLVRLEPYGGKGRITRRL</sequence>
<evidence type="ECO:0000256" key="4">
    <source>
        <dbReference type="PROSITE-ProRule" id="PRU00181"/>
    </source>
</evidence>
<dbReference type="GO" id="GO:0003743">
    <property type="term" value="F:translation initiation factor activity"/>
    <property type="evidence" value="ECO:0007669"/>
    <property type="project" value="UniProtKB-UniRule"/>
</dbReference>
<proteinExistence type="inferred from homology"/>
<dbReference type="InterPro" id="IPR004368">
    <property type="entry name" value="TIF_IF1"/>
</dbReference>
<name>A0A1F4XS55_9BACT</name>
<keyword evidence="3 4" id="KW-0648">Protein biosynthesis</keyword>
<dbReference type="Gene3D" id="2.40.50.140">
    <property type="entry name" value="Nucleic acid-binding proteins"/>
    <property type="match status" value="1"/>
</dbReference>
<dbReference type="AlphaFoldDB" id="A0A1F4XS55"/>
<dbReference type="STRING" id="1797240.A3D68_01560"/>
<evidence type="ECO:0000256" key="2">
    <source>
        <dbReference type="ARBA" id="ARBA00022540"/>
    </source>
</evidence>
<dbReference type="Proteomes" id="UP000177564">
    <property type="component" value="Unassembled WGS sequence"/>
</dbReference>
<dbReference type="InterPro" id="IPR012340">
    <property type="entry name" value="NA-bd_OB-fold"/>
</dbReference>
<reference evidence="6 7" key="1">
    <citation type="journal article" date="2016" name="Nat. Commun.">
        <title>Thousands of microbial genomes shed light on interconnected biogeochemical processes in an aquifer system.</title>
        <authorList>
            <person name="Anantharaman K."/>
            <person name="Brown C.T."/>
            <person name="Hug L.A."/>
            <person name="Sharon I."/>
            <person name="Castelle C.J."/>
            <person name="Probst A.J."/>
            <person name="Thomas B.C."/>
            <person name="Singh A."/>
            <person name="Wilkins M.J."/>
            <person name="Karaoz U."/>
            <person name="Brodie E.L."/>
            <person name="Williams K.H."/>
            <person name="Hubbard S.S."/>
            <person name="Banfield J.F."/>
        </authorList>
    </citation>
    <scope>NUCLEOTIDE SEQUENCE [LARGE SCALE GENOMIC DNA]</scope>
</reference>
<evidence type="ECO:0000259" key="5">
    <source>
        <dbReference type="PROSITE" id="PS50832"/>
    </source>
</evidence>
<evidence type="ECO:0000256" key="1">
    <source>
        <dbReference type="ARBA" id="ARBA00010939"/>
    </source>
</evidence>
<organism evidence="6 7">
    <name type="scientific">Candidatus Adlerbacteria bacterium RIFCSPHIGHO2_02_FULL_52_17</name>
    <dbReference type="NCBI Taxonomy" id="1797240"/>
    <lineage>
        <taxon>Bacteria</taxon>
        <taxon>Candidatus Adleribacteriota</taxon>
    </lineage>
</organism>
<evidence type="ECO:0000313" key="6">
    <source>
        <dbReference type="EMBL" id="OGC83873.1"/>
    </source>
</evidence>
<gene>
    <name evidence="6" type="ORF">A3D68_01560</name>
</gene>
<evidence type="ECO:0000256" key="3">
    <source>
        <dbReference type="ARBA" id="ARBA00022917"/>
    </source>
</evidence>
<evidence type="ECO:0000313" key="7">
    <source>
        <dbReference type="Proteomes" id="UP000177564"/>
    </source>
</evidence>
<dbReference type="PANTHER" id="PTHR33370">
    <property type="entry name" value="TRANSLATION INITIATION FACTOR IF-1, CHLOROPLASTIC"/>
    <property type="match status" value="1"/>
</dbReference>
<dbReference type="GO" id="GO:0043022">
    <property type="term" value="F:ribosome binding"/>
    <property type="evidence" value="ECO:0007669"/>
    <property type="project" value="TreeGrafter"/>
</dbReference>
<dbReference type="PANTHER" id="PTHR33370:SF1">
    <property type="entry name" value="TRANSLATION INITIATION FACTOR IF-1, CHLOROPLASTIC"/>
    <property type="match status" value="1"/>
</dbReference>
<comment type="similarity">
    <text evidence="1">Belongs to the IF-1 family.</text>
</comment>
<keyword evidence="2 4" id="KW-0396">Initiation factor</keyword>
<accession>A0A1F4XS55</accession>
<dbReference type="EMBL" id="MEWU01000008">
    <property type="protein sequence ID" value="OGC83873.1"/>
    <property type="molecule type" value="Genomic_DNA"/>
</dbReference>
<protein>
    <recommendedName>
        <fullName evidence="5">S1-like domain-containing protein</fullName>
    </recommendedName>
</protein>
<dbReference type="GO" id="GO:0005829">
    <property type="term" value="C:cytosol"/>
    <property type="evidence" value="ECO:0007669"/>
    <property type="project" value="TreeGrafter"/>
</dbReference>
<dbReference type="InterPro" id="IPR006196">
    <property type="entry name" value="RNA-binding_domain_S1_IF1"/>
</dbReference>
<feature type="domain" description="S1-like" evidence="5">
    <location>
        <begin position="1"/>
        <end position="69"/>
    </location>
</feature>
<comment type="caution">
    <text evidence="6">The sequence shown here is derived from an EMBL/GenBank/DDBJ whole genome shotgun (WGS) entry which is preliminary data.</text>
</comment>
<dbReference type="PROSITE" id="PS50832">
    <property type="entry name" value="S1_IF1_TYPE"/>
    <property type="match status" value="1"/>
</dbReference>
<dbReference type="Pfam" id="PF01176">
    <property type="entry name" value="eIF-1a"/>
    <property type="match status" value="1"/>
</dbReference>